<dbReference type="EMBL" id="UYSG01001383">
    <property type="protein sequence ID" value="VDL42419.1"/>
    <property type="molecule type" value="Genomic_DNA"/>
</dbReference>
<sequence>MSVYCATVQDDDEIELEHIDAILISHSQSLIMLPYLTEVKKYFGKVLAPAPLAQFGKVPDSLRWVLRYTKDQASSSMSKIQALAYNQYVDFFGLVKVKCASAGYEIGSCNWVMKTDYEKIAYISRSSLYPSFALPFDFSEFRDVDVLIVGAISTSNSPPFDVALQLFKTITVQTLARGGHVLVPIMPSGLIYHLLEAVEAAKNEFDGKIIEAFDQPICGDEGSDKSSTGTASTTSTHHIGGTSLIGKVGECPSYFVSAAAKASLVYVNAFVEWLVSEKQIKTSDPRLPFSFDERMNKGRLVVLNSLHSSPKLGQKNTGGPEGSVWASCPIVFFSGHPSCRVGSAVHLIRALSLGVGRQRPQAGQGQIHQWSNLNALILVQSDEFCSKYSDEHECLKNLLQPLGNFGEITRTKDTILGIPVCRLGVGLTAYWLPLRFDISMDQLPTLLKKCGAPKQALILPKEVINRATCPLPPFFPLVSVLSFPLKECLGIECRQSLDVKLLTPEFLRVHVNMEVVNPRYTVSFTANCTADGADNEKDPRKVSHSSGSTPIKPSVSLIQGRLFFRDGKYRLEPPIREMNFSGDRSNSRSPQTPTKRSASPPLKSTSKLGAHRLLLAPKEVISPLREFANRVVKQLTVFGVTGAQVITHDGTKSNDANMELMKSFVDRYRRLNKRLSIGSMPTLEENVDTVLIVFPNSTTSILLTERGTFITCTDEGTRVAIRSAILASSPQMITMPSDGR</sequence>
<proteinExistence type="predicted"/>
<feature type="compositionally biased region" description="Polar residues" evidence="1">
    <location>
        <begin position="582"/>
        <end position="607"/>
    </location>
</feature>
<dbReference type="GO" id="GO:0034472">
    <property type="term" value="P:snRNA 3'-end processing"/>
    <property type="evidence" value="ECO:0007669"/>
    <property type="project" value="TreeGrafter"/>
</dbReference>
<evidence type="ECO:0000313" key="2">
    <source>
        <dbReference type="EMBL" id="VDL42419.1"/>
    </source>
</evidence>
<evidence type="ECO:0000313" key="4">
    <source>
        <dbReference type="WBParaSite" id="HDID_0000401501-mRNA-1"/>
    </source>
</evidence>
<gene>
    <name evidence="2" type="ORF">HDID_LOCUS4013</name>
</gene>
<dbReference type="InterPro" id="IPR027074">
    <property type="entry name" value="Integrator_9su"/>
</dbReference>
<dbReference type="Gene3D" id="3.60.15.10">
    <property type="entry name" value="Ribonuclease Z/Hydroxyacylglutathione hydrolase-like"/>
    <property type="match status" value="1"/>
</dbReference>
<accession>A0A158QDY6</accession>
<protein>
    <submittedName>
        <fullName evidence="4">Integrator complex subunit 9</fullName>
    </submittedName>
</protein>
<dbReference type="WBParaSite" id="HDID_0000401501-mRNA-1">
    <property type="protein sequence ID" value="HDID_0000401501-mRNA-1"/>
    <property type="gene ID" value="HDID_0000401501"/>
</dbReference>
<dbReference type="SUPFAM" id="SSF56281">
    <property type="entry name" value="Metallo-hydrolase/oxidoreductase"/>
    <property type="match status" value="1"/>
</dbReference>
<evidence type="ECO:0000313" key="3">
    <source>
        <dbReference type="Proteomes" id="UP000274504"/>
    </source>
</evidence>
<dbReference type="OrthoDB" id="5600060at2759"/>
<feature type="region of interest" description="Disordered" evidence="1">
    <location>
        <begin position="575"/>
        <end position="608"/>
    </location>
</feature>
<reference evidence="4" key="1">
    <citation type="submission" date="2016-04" db="UniProtKB">
        <authorList>
            <consortium name="WormBaseParasite"/>
        </authorList>
    </citation>
    <scope>IDENTIFICATION</scope>
</reference>
<dbReference type="GO" id="GO:0032039">
    <property type="term" value="C:integrator complex"/>
    <property type="evidence" value="ECO:0007669"/>
    <property type="project" value="InterPro"/>
</dbReference>
<dbReference type="Proteomes" id="UP000274504">
    <property type="component" value="Unassembled WGS sequence"/>
</dbReference>
<dbReference type="InterPro" id="IPR036866">
    <property type="entry name" value="RibonucZ/Hydroxyglut_hydro"/>
</dbReference>
<dbReference type="PANTHER" id="PTHR46094">
    <property type="entry name" value="INTEGRATOR COMPLEX SUBUNIT 9"/>
    <property type="match status" value="1"/>
</dbReference>
<reference evidence="2 3" key="2">
    <citation type="submission" date="2018-11" db="EMBL/GenBank/DDBJ databases">
        <authorList>
            <consortium name="Pathogen Informatics"/>
        </authorList>
    </citation>
    <scope>NUCLEOTIDE SEQUENCE [LARGE SCALE GENOMIC DNA]</scope>
</reference>
<feature type="region of interest" description="Disordered" evidence="1">
    <location>
        <begin position="531"/>
        <end position="551"/>
    </location>
</feature>
<dbReference type="AlphaFoldDB" id="A0A158QDY6"/>
<evidence type="ECO:0000256" key="1">
    <source>
        <dbReference type="SAM" id="MobiDB-lite"/>
    </source>
</evidence>
<name>A0A158QDY6_HYMDI</name>
<organism evidence="4">
    <name type="scientific">Hymenolepis diminuta</name>
    <name type="common">Rat tapeworm</name>
    <dbReference type="NCBI Taxonomy" id="6216"/>
    <lineage>
        <taxon>Eukaryota</taxon>
        <taxon>Metazoa</taxon>
        <taxon>Spiralia</taxon>
        <taxon>Lophotrochozoa</taxon>
        <taxon>Platyhelminthes</taxon>
        <taxon>Cestoda</taxon>
        <taxon>Eucestoda</taxon>
        <taxon>Cyclophyllidea</taxon>
        <taxon>Hymenolepididae</taxon>
        <taxon>Hymenolepis</taxon>
    </lineage>
</organism>
<dbReference type="STRING" id="6216.A0A158QDY6"/>